<dbReference type="Proteomes" id="UP000014760">
    <property type="component" value="Unassembled WGS sequence"/>
</dbReference>
<sequence length="196" mass="22395">MRRFFGILSLACFIGEPSQVVHFEIRNVKQIRRRAERKWRKTHLQFHRDIYLKEKDNVKYLIAEAKTQYLRNLIDGCGGDSKRLFTITSFLLSQQSSTSALPTGNAQTTASAPSEYFIAKIDRIRETTRRNLQQPMPTNILLRYQIDSPLVSLLLVDNESLSKAIAKAKKKYCDLDPVPTKLVNATSGLLLPALDR</sequence>
<proteinExistence type="predicted"/>
<evidence type="ECO:0000313" key="1">
    <source>
        <dbReference type="EMBL" id="ELU03738.1"/>
    </source>
</evidence>
<reference evidence="3" key="1">
    <citation type="submission" date="2012-12" db="EMBL/GenBank/DDBJ databases">
        <authorList>
            <person name="Hellsten U."/>
            <person name="Grimwood J."/>
            <person name="Chapman J.A."/>
            <person name="Shapiro H."/>
            <person name="Aerts A."/>
            <person name="Otillar R.P."/>
            <person name="Terry A.Y."/>
            <person name="Boore J.L."/>
            <person name="Simakov O."/>
            <person name="Marletaz F."/>
            <person name="Cho S.-J."/>
            <person name="Edsinger-Gonzales E."/>
            <person name="Havlak P."/>
            <person name="Kuo D.-H."/>
            <person name="Larsson T."/>
            <person name="Lv J."/>
            <person name="Arendt D."/>
            <person name="Savage R."/>
            <person name="Osoegawa K."/>
            <person name="de Jong P."/>
            <person name="Lindberg D.R."/>
            <person name="Seaver E.C."/>
            <person name="Weisblat D.A."/>
            <person name="Putnam N.H."/>
            <person name="Grigoriev I.V."/>
            <person name="Rokhsar D.S."/>
        </authorList>
    </citation>
    <scope>NUCLEOTIDE SEQUENCE</scope>
    <source>
        <strain evidence="3">I ESC-2004</strain>
    </source>
</reference>
<dbReference type="OrthoDB" id="10066052at2759"/>
<organism evidence="1">
    <name type="scientific">Capitella teleta</name>
    <name type="common">Polychaete worm</name>
    <dbReference type="NCBI Taxonomy" id="283909"/>
    <lineage>
        <taxon>Eukaryota</taxon>
        <taxon>Metazoa</taxon>
        <taxon>Spiralia</taxon>
        <taxon>Lophotrochozoa</taxon>
        <taxon>Annelida</taxon>
        <taxon>Polychaeta</taxon>
        <taxon>Sedentaria</taxon>
        <taxon>Scolecida</taxon>
        <taxon>Capitellidae</taxon>
        <taxon>Capitella</taxon>
    </lineage>
</organism>
<dbReference type="EMBL" id="KB302948">
    <property type="protein sequence ID" value="ELU03738.1"/>
    <property type="molecule type" value="Genomic_DNA"/>
</dbReference>
<feature type="non-terminal residue" evidence="1">
    <location>
        <position position="196"/>
    </location>
</feature>
<dbReference type="HOGENOM" id="CLU_1393290_0_0_1"/>
<evidence type="ECO:0000313" key="3">
    <source>
        <dbReference type="Proteomes" id="UP000014760"/>
    </source>
</evidence>
<dbReference type="AlphaFoldDB" id="R7UIV8"/>
<dbReference type="EMBL" id="AMQN01024370">
    <property type="status" value="NOT_ANNOTATED_CDS"/>
    <property type="molecule type" value="Genomic_DNA"/>
</dbReference>
<name>R7UIV8_CAPTE</name>
<dbReference type="EnsemblMetazoa" id="CapteT208552">
    <property type="protein sequence ID" value="CapteP208552"/>
    <property type="gene ID" value="CapteG208552"/>
</dbReference>
<evidence type="ECO:0000313" key="2">
    <source>
        <dbReference type="EnsemblMetazoa" id="CapteP208552"/>
    </source>
</evidence>
<reference evidence="1 3" key="2">
    <citation type="journal article" date="2013" name="Nature">
        <title>Insights into bilaterian evolution from three spiralian genomes.</title>
        <authorList>
            <person name="Simakov O."/>
            <person name="Marletaz F."/>
            <person name="Cho S.J."/>
            <person name="Edsinger-Gonzales E."/>
            <person name="Havlak P."/>
            <person name="Hellsten U."/>
            <person name="Kuo D.H."/>
            <person name="Larsson T."/>
            <person name="Lv J."/>
            <person name="Arendt D."/>
            <person name="Savage R."/>
            <person name="Osoegawa K."/>
            <person name="de Jong P."/>
            <person name="Grimwood J."/>
            <person name="Chapman J.A."/>
            <person name="Shapiro H."/>
            <person name="Aerts A."/>
            <person name="Otillar R.P."/>
            <person name="Terry A.Y."/>
            <person name="Boore J.L."/>
            <person name="Grigoriev I.V."/>
            <person name="Lindberg D.R."/>
            <person name="Seaver E.C."/>
            <person name="Weisblat D.A."/>
            <person name="Putnam N.H."/>
            <person name="Rokhsar D.S."/>
        </authorList>
    </citation>
    <scope>NUCLEOTIDE SEQUENCE</scope>
    <source>
        <strain evidence="1 3">I ESC-2004</strain>
    </source>
</reference>
<gene>
    <name evidence="1" type="ORF">CAPTEDRAFT_208552</name>
</gene>
<dbReference type="EMBL" id="AMQN01024369">
    <property type="status" value="NOT_ANNOTATED_CDS"/>
    <property type="molecule type" value="Genomic_DNA"/>
</dbReference>
<keyword evidence="3" id="KW-1185">Reference proteome</keyword>
<protein>
    <submittedName>
        <fullName evidence="1 2">Uncharacterized protein</fullName>
    </submittedName>
</protein>
<accession>R7UIV8</accession>
<reference evidence="2" key="3">
    <citation type="submission" date="2015-06" db="UniProtKB">
        <authorList>
            <consortium name="EnsemblMetazoa"/>
        </authorList>
    </citation>
    <scope>IDENTIFICATION</scope>
</reference>